<keyword evidence="12" id="KW-0963">Cytoplasm</keyword>
<sequence length="1202" mass="133857">MPEETEYGAGQIQVLEGLQAVRKRPAMYIGSTDGRGLHHLVYEVVDNAIDEALAGHCEEIDVTVHEDDSVSVRDDGRGIPVDTHEKYDRPALEVIMTVLHAGGKFDSKSYQVSGGLHGVGVSVVNALSERLEVEVKRDGGVYRHEFERGEPAPDGFERVRDMDSSEGTGTYIRFWPDDEVFETTDFEFSTLSSRLRELAFLNSGVAITLADERDGNRETFRYDGGIREFVGYLNETRTPIHDDVIYFSDEDEGVHVEVAMQATEELQGSVHAFANNINTREGGTHLTGFKTALTRVINDYANEHGLVDDLDANLKGEDVREGLTAVISIKHPDPQFEGQTKTKLGNSEVRGVVESATHAKLGTFLEENPDTARKVVHKAAEAARARKAAKKAEELTRRKSALESTALPGKLADCQTRDPAEAELFVVEGDSAGGSAKQGRNRENQAILPLKGKILNVEKHRLDRILENDEIRALITAIGAGIGEEFDIDDVRYNRIILMSVDGEEHGFVRDADGNTRFVEIGEFVDRVVEADGTGYEDHEVLCFGRDDNRTKFRPIDQVIRHEIDEPLYEIETDYGRNLKVTASHSVFVHRDGEIELARGDEIDAGDQVVAPRSVPLSGTRDGERIDLLAELVERSDEFDSELFARGPGIEELFKERVREEYATDGGAVARAEPRVEAPESVRSTLREQREETGLTQQDVCDAVGVSQPITVSQWERGNSRPTVSNFQAYCDAVGVSASAVMESVSVTDSLLDQRWNDQYEGAQTNRVRDYVRVSELSVDDLDEIPDDATVRLTPQHHADHGVDRYVELDETLFELLGIYAADGSSSPRNGVRLAIGSNNESLAERYQDAFDHVFGIPAKRSRNADRVDEVKLVNRVAAVVWEHVFGFDGSEASEKAIPDLVFDVSSECQQAFLRGYLHGDGTVNEERIAWSTTSRQLASGVMYLLSAQGVVASHSKTDVEDLEGGYETNSASHTVTVSARSDLAEIRDVWEPHRNGDRLRSKVEDGWDNHGTRKYRDISEDLVGLEVRRVEEVEPSGRYVYDFSVETDENFVAGMGGLCAHNTDADVDGAHIRTLLLTLLYRHMKPLLEAGYVYAAQPPLYRVRYRGETYDAMTEAERDRIVAEECDGNPTQVQRFKGLGEMNPEQLWDTTMDPENRILKRITIDDAAAADRMFNVLMGDAVEPRKQFIKEHATEAEWVDI</sequence>
<evidence type="ECO:0000256" key="12">
    <source>
        <dbReference type="HAMAP-Rule" id="MF_01898"/>
    </source>
</evidence>
<feature type="domain" description="DOD-type homing endonuclease" evidence="14">
    <location>
        <begin position="816"/>
        <end position="951"/>
    </location>
</feature>
<dbReference type="NCBIfam" id="TIGR01443">
    <property type="entry name" value="intein_Cterm"/>
    <property type="match status" value="1"/>
</dbReference>
<evidence type="ECO:0000256" key="10">
    <source>
        <dbReference type="ARBA" id="ARBA00023125"/>
    </source>
</evidence>
<evidence type="ECO:0000313" key="17">
    <source>
        <dbReference type="Proteomes" id="UP000323537"/>
    </source>
</evidence>
<dbReference type="InterPro" id="IPR030934">
    <property type="entry name" value="Intein_C"/>
</dbReference>
<dbReference type="InterPro" id="IPR003587">
    <property type="entry name" value="Hint_dom_N"/>
</dbReference>
<evidence type="ECO:0000256" key="5">
    <source>
        <dbReference type="ARBA" id="ARBA00022813"/>
    </source>
</evidence>
<dbReference type="InterPro" id="IPR013759">
    <property type="entry name" value="Topo_IIA_B_C"/>
</dbReference>
<keyword evidence="9 12" id="KW-0799">Topoisomerase</keyword>
<dbReference type="CDD" id="cd00822">
    <property type="entry name" value="TopoII_Trans_DNA_gyrase"/>
    <property type="match status" value="1"/>
</dbReference>
<dbReference type="Gene3D" id="3.10.28.10">
    <property type="entry name" value="Homing endonucleases"/>
    <property type="match status" value="1"/>
</dbReference>
<evidence type="ECO:0000256" key="2">
    <source>
        <dbReference type="ARBA" id="ARBA00010708"/>
    </source>
</evidence>
<dbReference type="InterPro" id="IPR020568">
    <property type="entry name" value="Ribosomal_Su5_D2-typ_SF"/>
</dbReference>
<dbReference type="InterPro" id="IPR006141">
    <property type="entry name" value="Intein_N"/>
</dbReference>
<dbReference type="InterPro" id="IPR014721">
    <property type="entry name" value="Ribsml_uS5_D2-typ_fold_subgr"/>
</dbReference>
<dbReference type="InterPro" id="IPR002288">
    <property type="entry name" value="DNA_gyrase_B_C"/>
</dbReference>
<dbReference type="InterPro" id="IPR011557">
    <property type="entry name" value="GyrB"/>
</dbReference>
<dbReference type="InterPro" id="IPR013506">
    <property type="entry name" value="Topo_IIA_bsu_dom2"/>
</dbReference>
<evidence type="ECO:0000256" key="7">
    <source>
        <dbReference type="ARBA" id="ARBA00022842"/>
    </source>
</evidence>
<dbReference type="GO" id="GO:0005524">
    <property type="term" value="F:ATP binding"/>
    <property type="evidence" value="ECO:0007669"/>
    <property type="project" value="UniProtKB-UniRule"/>
</dbReference>
<name>A0A1I3AXJ6_9EURY</name>
<dbReference type="Pfam" id="PF01751">
    <property type="entry name" value="Toprim"/>
    <property type="match status" value="1"/>
</dbReference>
<evidence type="ECO:0000256" key="1">
    <source>
        <dbReference type="ARBA" id="ARBA00000185"/>
    </source>
</evidence>
<keyword evidence="8" id="KW-0651">Protein splicing</keyword>
<dbReference type="HAMAP" id="MF_01898">
    <property type="entry name" value="GyrB"/>
    <property type="match status" value="1"/>
</dbReference>
<keyword evidence="17" id="KW-1185">Reference proteome</keyword>
<dbReference type="PROSITE" id="PS00177">
    <property type="entry name" value="TOPOISOMERASE_II"/>
    <property type="match status" value="1"/>
</dbReference>
<feature type="site" description="Interaction with DNA" evidence="12">
    <location>
        <position position="453"/>
    </location>
</feature>
<dbReference type="PRINTS" id="PR00418">
    <property type="entry name" value="TPI2FAMILY"/>
</dbReference>
<dbReference type="SUPFAM" id="SSF51294">
    <property type="entry name" value="Hedgehog/intein (Hint) domain"/>
    <property type="match status" value="1"/>
</dbReference>
<comment type="similarity">
    <text evidence="2 12">Belongs to the type II topoisomerase GyrB family.</text>
</comment>
<dbReference type="SMART" id="SM00530">
    <property type="entry name" value="HTH_XRE"/>
    <property type="match status" value="1"/>
</dbReference>
<dbReference type="Gene3D" id="3.30.230.10">
    <property type="match status" value="1"/>
</dbReference>
<feature type="domain" description="HTH cro/C1-type" evidence="15">
    <location>
        <begin position="686"/>
        <end position="741"/>
    </location>
</feature>
<evidence type="ECO:0000256" key="4">
    <source>
        <dbReference type="ARBA" id="ARBA00022741"/>
    </source>
</evidence>
<keyword evidence="10" id="KW-0238">DNA-binding</keyword>
<dbReference type="GO" id="GO:0046872">
    <property type="term" value="F:metal ion binding"/>
    <property type="evidence" value="ECO:0007669"/>
    <property type="project" value="UniProtKB-KW"/>
</dbReference>
<keyword evidence="11 12" id="KW-0413">Isomerase</keyword>
<dbReference type="Gene3D" id="3.30.565.10">
    <property type="entry name" value="Histidine kinase-like ATPase, C-terminal domain"/>
    <property type="match status" value="1"/>
</dbReference>
<dbReference type="SMART" id="SM00433">
    <property type="entry name" value="TOP2c"/>
    <property type="match status" value="1"/>
</dbReference>
<keyword evidence="6 12" id="KW-0067">ATP-binding</keyword>
<dbReference type="SUPFAM" id="SSF55874">
    <property type="entry name" value="ATPase domain of HSP90 chaperone/DNA topoisomerase II/histidine kinase"/>
    <property type="match status" value="1"/>
</dbReference>
<dbReference type="SMART" id="SM00387">
    <property type="entry name" value="HATPase_c"/>
    <property type="match status" value="1"/>
</dbReference>
<keyword evidence="5" id="KW-0068">Autocatalytic cleavage</keyword>
<keyword evidence="4 12" id="KW-0547">Nucleotide-binding</keyword>
<dbReference type="PRINTS" id="PR00379">
    <property type="entry name" value="INTEIN"/>
</dbReference>
<dbReference type="InterPro" id="IPR027434">
    <property type="entry name" value="Homing_endonucl"/>
</dbReference>
<dbReference type="Pfam" id="PF14528">
    <property type="entry name" value="LAGLIDADG_3"/>
    <property type="match status" value="1"/>
</dbReference>
<dbReference type="InterPro" id="IPR013760">
    <property type="entry name" value="Topo_IIA-like_dom_sf"/>
</dbReference>
<dbReference type="SMART" id="SM00305">
    <property type="entry name" value="HintC"/>
    <property type="match status" value="1"/>
</dbReference>
<evidence type="ECO:0000256" key="3">
    <source>
        <dbReference type="ARBA" id="ARBA00022723"/>
    </source>
</evidence>
<dbReference type="GO" id="GO:0004519">
    <property type="term" value="F:endonuclease activity"/>
    <property type="evidence" value="ECO:0007669"/>
    <property type="project" value="InterPro"/>
</dbReference>
<dbReference type="SMART" id="SM00306">
    <property type="entry name" value="HintN"/>
    <property type="match status" value="1"/>
</dbReference>
<dbReference type="InterPro" id="IPR004042">
    <property type="entry name" value="Intein_endonuc_central"/>
</dbReference>
<evidence type="ECO:0000256" key="8">
    <source>
        <dbReference type="ARBA" id="ARBA00023000"/>
    </source>
</evidence>
<comment type="catalytic activity">
    <reaction evidence="1 12">
        <text>ATP-dependent breakage, passage and rejoining of double-stranded DNA.</text>
        <dbReference type="EC" id="5.6.2.2"/>
    </reaction>
</comment>
<protein>
    <recommendedName>
        <fullName evidence="12">DNA gyrase subunit B</fullName>
        <ecNumber evidence="12">5.6.2.2</ecNumber>
    </recommendedName>
</protein>
<dbReference type="GO" id="GO:0005694">
    <property type="term" value="C:chromosome"/>
    <property type="evidence" value="ECO:0007669"/>
    <property type="project" value="InterPro"/>
</dbReference>
<dbReference type="Pfam" id="PF14890">
    <property type="entry name" value="Intein_splicing"/>
    <property type="match status" value="1"/>
</dbReference>
<evidence type="ECO:0000313" key="16">
    <source>
        <dbReference type="EMBL" id="SFH54838.1"/>
    </source>
</evidence>
<evidence type="ECO:0000259" key="14">
    <source>
        <dbReference type="PROSITE" id="PS50819"/>
    </source>
</evidence>
<dbReference type="NCBIfam" id="TIGR01445">
    <property type="entry name" value="intein_Nterm"/>
    <property type="match status" value="1"/>
</dbReference>
<comment type="subunit">
    <text evidence="12">Heterotetramer, composed of two GyrA and two GyrB chains. In the heterotetramer, GyrA contains the active site tyrosine that forms a transient covalent intermediate with DNA, while GyrB binds cofactors and catalyzes ATP hydrolysis.</text>
</comment>
<dbReference type="InterPro" id="IPR036844">
    <property type="entry name" value="Hint_dom_sf"/>
</dbReference>
<dbReference type="InterPro" id="IPR018522">
    <property type="entry name" value="TopoIIA_CS"/>
</dbReference>
<dbReference type="Pfam" id="PF00986">
    <property type="entry name" value="DNA_gyraseB_C"/>
    <property type="match status" value="1"/>
</dbReference>
<dbReference type="CDD" id="cd00093">
    <property type="entry name" value="HTH_XRE"/>
    <property type="match status" value="1"/>
</dbReference>
<comment type="cofactor">
    <cofactor evidence="12">
        <name>Mg(2+)</name>
        <dbReference type="ChEBI" id="CHEBI:18420"/>
    </cofactor>
    <cofactor evidence="12">
        <name>Mn(2+)</name>
        <dbReference type="ChEBI" id="CHEBI:29035"/>
    </cofactor>
    <cofactor evidence="12">
        <name>Ca(2+)</name>
        <dbReference type="ChEBI" id="CHEBI:29108"/>
    </cofactor>
    <text evidence="12">Binds two Mg(2+) per subunit. The magnesium ions form salt bridges with both the protein and the DNA. Can also accept other divalent metal cations, such as Mn(2+) or Ca(2+).</text>
</comment>
<dbReference type="NCBIfam" id="NF011501">
    <property type="entry name" value="PRK14939.1"/>
    <property type="match status" value="1"/>
</dbReference>
<dbReference type="OrthoDB" id="358756at2157"/>
<dbReference type="Gene3D" id="3.40.50.670">
    <property type="match status" value="2"/>
</dbReference>
<organism evidence="16 17">
    <name type="scientific">Halorubrum aquaticum</name>
    <dbReference type="NCBI Taxonomy" id="387340"/>
    <lineage>
        <taxon>Archaea</taxon>
        <taxon>Methanobacteriati</taxon>
        <taxon>Methanobacteriota</taxon>
        <taxon>Stenosarchaea group</taxon>
        <taxon>Halobacteria</taxon>
        <taxon>Halobacteriales</taxon>
        <taxon>Haloferacaceae</taxon>
        <taxon>Halorubrum</taxon>
    </lineage>
</organism>
<dbReference type="InterPro" id="IPR004860">
    <property type="entry name" value="LAGLIDADG_dom"/>
</dbReference>
<dbReference type="InterPro" id="IPR001387">
    <property type="entry name" value="Cro/C1-type_HTH"/>
</dbReference>
<dbReference type="InterPro" id="IPR010982">
    <property type="entry name" value="Lambda_DNA-bd_dom_sf"/>
</dbReference>
<dbReference type="Pfam" id="PF01381">
    <property type="entry name" value="HTH_3"/>
    <property type="match status" value="1"/>
</dbReference>
<dbReference type="EC" id="5.6.2.2" evidence="12"/>
<keyword evidence="13" id="KW-0175">Coiled coil</keyword>
<dbReference type="FunFam" id="3.30.230.10:FF:000005">
    <property type="entry name" value="DNA gyrase subunit B"/>
    <property type="match status" value="1"/>
</dbReference>
<dbReference type="InterPro" id="IPR006142">
    <property type="entry name" value="INTEIN"/>
</dbReference>
<proteinExistence type="inferred from homology"/>
<keyword evidence="3 12" id="KW-0479">Metal-binding</keyword>
<dbReference type="SUPFAM" id="SSF47413">
    <property type="entry name" value="lambda repressor-like DNA-binding domains"/>
    <property type="match status" value="1"/>
</dbReference>
<dbReference type="Proteomes" id="UP000323537">
    <property type="component" value="Unassembled WGS sequence"/>
</dbReference>
<dbReference type="PROSITE" id="PS50819">
    <property type="entry name" value="INTEIN_ENDONUCLEASE"/>
    <property type="match status" value="1"/>
</dbReference>
<feature type="binding site" evidence="12">
    <location>
        <position position="428"/>
    </location>
    <ligand>
        <name>Mg(2+)</name>
        <dbReference type="ChEBI" id="CHEBI:18420"/>
        <label>1</label>
        <note>catalytic</note>
    </ligand>
</feature>
<dbReference type="CDD" id="cd00081">
    <property type="entry name" value="Hint"/>
    <property type="match status" value="1"/>
</dbReference>
<dbReference type="NCBIfam" id="NF004189">
    <property type="entry name" value="PRK05644.1"/>
    <property type="match status" value="1"/>
</dbReference>
<dbReference type="SUPFAM" id="SSF56719">
    <property type="entry name" value="Type II DNA topoisomerase"/>
    <property type="match status" value="2"/>
</dbReference>
<reference evidence="16 17" key="1">
    <citation type="submission" date="2016-10" db="EMBL/GenBank/DDBJ databases">
        <authorList>
            <person name="Varghese N."/>
            <person name="Submissions S."/>
        </authorList>
    </citation>
    <scope>NUCLEOTIDE SEQUENCE [LARGE SCALE GENOMIC DNA]</scope>
    <source>
        <strain evidence="16 17">CGMCC 1.6377</strain>
    </source>
</reference>
<dbReference type="GO" id="GO:0003918">
    <property type="term" value="F:DNA topoisomerase type II (double strand cut, ATP-hydrolyzing) activity"/>
    <property type="evidence" value="ECO:0007669"/>
    <property type="project" value="UniProtKB-UniRule"/>
</dbReference>
<comment type="caution">
    <text evidence="12">Lacks conserved residue(s) required for the propagation of feature annotation.</text>
</comment>
<dbReference type="GO" id="GO:0006265">
    <property type="term" value="P:DNA topological change"/>
    <property type="evidence" value="ECO:0007669"/>
    <property type="project" value="UniProtKB-UniRule"/>
</dbReference>
<evidence type="ECO:0000256" key="6">
    <source>
        <dbReference type="ARBA" id="ARBA00022840"/>
    </source>
</evidence>
<dbReference type="Gene3D" id="1.10.260.40">
    <property type="entry name" value="lambda repressor-like DNA-binding domains"/>
    <property type="match status" value="1"/>
</dbReference>
<dbReference type="GO" id="GO:0003677">
    <property type="term" value="F:DNA binding"/>
    <property type="evidence" value="ECO:0007669"/>
    <property type="project" value="UniProtKB-KW"/>
</dbReference>
<feature type="coiled-coil region" evidence="13">
    <location>
        <begin position="378"/>
        <end position="405"/>
    </location>
</feature>
<dbReference type="PANTHER" id="PTHR45866">
    <property type="entry name" value="DNA GYRASE/TOPOISOMERASE SUBUNIT B"/>
    <property type="match status" value="1"/>
</dbReference>
<dbReference type="InterPro" id="IPR003586">
    <property type="entry name" value="Hint_dom_C"/>
</dbReference>
<evidence type="ECO:0000259" key="15">
    <source>
        <dbReference type="PROSITE" id="PS50943"/>
    </source>
</evidence>
<dbReference type="PANTHER" id="PTHR45866:SF1">
    <property type="entry name" value="DNA GYRASE SUBUNIT B, MITOCHONDRIAL"/>
    <property type="match status" value="1"/>
</dbReference>
<dbReference type="GO" id="GO:0006261">
    <property type="term" value="P:DNA-templated DNA replication"/>
    <property type="evidence" value="ECO:0007669"/>
    <property type="project" value="UniProtKB-UniRule"/>
</dbReference>
<dbReference type="InterPro" id="IPR036890">
    <property type="entry name" value="HATPase_C_sf"/>
</dbReference>
<dbReference type="InterPro" id="IPR000565">
    <property type="entry name" value="Topo_IIA_B"/>
</dbReference>
<dbReference type="SUPFAM" id="SSF54211">
    <property type="entry name" value="Ribosomal protein S5 domain 2-like"/>
    <property type="match status" value="1"/>
</dbReference>
<dbReference type="GO" id="GO:0005737">
    <property type="term" value="C:cytoplasm"/>
    <property type="evidence" value="ECO:0007669"/>
    <property type="project" value="UniProtKB-SubCell"/>
</dbReference>
<gene>
    <name evidence="12" type="primary">gyrB</name>
    <name evidence="16" type="ORF">SAMN04488066_10825</name>
</gene>
<dbReference type="SUPFAM" id="SSF55608">
    <property type="entry name" value="Homing endonucleases"/>
    <property type="match status" value="1"/>
</dbReference>
<dbReference type="CDD" id="cd16928">
    <property type="entry name" value="HATPase_GyrB-like"/>
    <property type="match status" value="1"/>
</dbReference>
<evidence type="ECO:0000256" key="9">
    <source>
        <dbReference type="ARBA" id="ARBA00023029"/>
    </source>
</evidence>
<dbReference type="PRINTS" id="PR01159">
    <property type="entry name" value="DNAGYRASEB"/>
</dbReference>
<comment type="miscellaneous">
    <text evidence="12">Few gyrases are as efficient as E.coli at forming negative supercoils. Not all organisms have 2 type II topoisomerases; in organisms with a single type II topoisomerase this enzyme also has to decatenate newly replicated chromosomes.</text>
</comment>
<dbReference type="GO" id="GO:0016539">
    <property type="term" value="P:intein-mediated protein splicing"/>
    <property type="evidence" value="ECO:0007669"/>
    <property type="project" value="InterPro"/>
</dbReference>
<dbReference type="Gene3D" id="2.170.16.10">
    <property type="entry name" value="Hedgehog/Intein (Hint) domain"/>
    <property type="match status" value="2"/>
</dbReference>
<comment type="subcellular location">
    <subcellularLocation>
        <location evidence="12">Cytoplasm</location>
    </subcellularLocation>
</comment>
<dbReference type="Pfam" id="PF02518">
    <property type="entry name" value="HATPase_c"/>
    <property type="match status" value="1"/>
</dbReference>
<dbReference type="PROSITE" id="PS50818">
    <property type="entry name" value="INTEIN_C_TER"/>
    <property type="match status" value="1"/>
</dbReference>
<feature type="site" description="Interaction with DNA" evidence="12">
    <location>
        <position position="456"/>
    </location>
</feature>
<evidence type="ECO:0000256" key="13">
    <source>
        <dbReference type="SAM" id="Coils"/>
    </source>
</evidence>
<evidence type="ECO:0000256" key="11">
    <source>
        <dbReference type="ARBA" id="ARBA00023235"/>
    </source>
</evidence>
<dbReference type="PROSITE" id="PS50943">
    <property type="entry name" value="HTH_CROC1"/>
    <property type="match status" value="1"/>
</dbReference>
<dbReference type="InterPro" id="IPR006171">
    <property type="entry name" value="TOPRIM_dom"/>
</dbReference>
<dbReference type="PROSITE" id="PS50817">
    <property type="entry name" value="INTEIN_N_TER"/>
    <property type="match status" value="1"/>
</dbReference>
<dbReference type="FunFam" id="3.30.565.10:FF:000002">
    <property type="entry name" value="DNA gyrase subunit B"/>
    <property type="match status" value="1"/>
</dbReference>
<dbReference type="EMBL" id="FOPZ01000008">
    <property type="protein sequence ID" value="SFH54838.1"/>
    <property type="molecule type" value="Genomic_DNA"/>
</dbReference>
<comment type="function">
    <text evidence="12">A type II topoisomerase that negatively supercoils closed circular double-stranded (ds) DNA in an ATP-dependent manner to modulate DNA topology and maintain chromosomes in an underwound state. Negative supercoiling favors strand separation, and DNA replication, transcription, recombination and repair, all of which involve strand separation. Also able to catalyze the interconversion of other topological isomers of dsDNA rings, including catenanes and knotted rings. Type II topoisomerases break and join 2 DNA strands simultaneously in an ATP-dependent manner.</text>
</comment>
<dbReference type="InterPro" id="IPR001241">
    <property type="entry name" value="Topo_IIA"/>
</dbReference>
<accession>A0A1I3AXJ6</accession>
<keyword evidence="7 12" id="KW-0460">Magnesium</keyword>
<dbReference type="Pfam" id="PF00204">
    <property type="entry name" value="DNA_gyraseB"/>
    <property type="match status" value="1"/>
</dbReference>
<dbReference type="InterPro" id="IPR003594">
    <property type="entry name" value="HATPase_dom"/>
</dbReference>
<dbReference type="AlphaFoldDB" id="A0A1I3AXJ6"/>